<keyword evidence="1 2" id="KW-0732">Signal</keyword>
<dbReference type="Proteomes" id="UP000593567">
    <property type="component" value="Unassembled WGS sequence"/>
</dbReference>
<keyword evidence="4" id="KW-1185">Reference proteome</keyword>
<evidence type="ECO:0000313" key="4">
    <source>
        <dbReference type="Proteomes" id="UP000593567"/>
    </source>
</evidence>
<dbReference type="EMBL" id="VXIV02003166">
    <property type="protein sequence ID" value="KAF6020492.1"/>
    <property type="molecule type" value="Genomic_DNA"/>
</dbReference>
<protein>
    <recommendedName>
        <fullName evidence="5">Protein quiver</fullName>
    </recommendedName>
</protein>
<evidence type="ECO:0008006" key="5">
    <source>
        <dbReference type="Google" id="ProtNLM"/>
    </source>
</evidence>
<dbReference type="PANTHER" id="PTHR33562">
    <property type="entry name" value="ATILLA, ISOFORM B-RELATED-RELATED"/>
    <property type="match status" value="1"/>
</dbReference>
<evidence type="ECO:0000256" key="1">
    <source>
        <dbReference type="ARBA" id="ARBA00022729"/>
    </source>
</evidence>
<reference evidence="3" key="1">
    <citation type="submission" date="2020-06" db="EMBL/GenBank/DDBJ databases">
        <title>Draft genome of Bugula neritina, a colonial animal packing powerful symbionts and potential medicines.</title>
        <authorList>
            <person name="Rayko M."/>
        </authorList>
    </citation>
    <scope>NUCLEOTIDE SEQUENCE [LARGE SCALE GENOMIC DNA]</scope>
    <source>
        <strain evidence="3">Kwan_BN1</strain>
    </source>
</reference>
<gene>
    <name evidence="3" type="ORF">EB796_021182</name>
</gene>
<evidence type="ECO:0000313" key="3">
    <source>
        <dbReference type="EMBL" id="KAF6020492.1"/>
    </source>
</evidence>
<accession>A0A7J7J2S5</accession>
<comment type="caution">
    <text evidence="3">The sequence shown here is derived from an EMBL/GenBank/DDBJ whole genome shotgun (WGS) entry which is preliminary data.</text>
</comment>
<name>A0A7J7J2S5_BUGNE</name>
<dbReference type="AlphaFoldDB" id="A0A7J7J2S5"/>
<dbReference type="PANTHER" id="PTHR33562:SF18">
    <property type="entry name" value="BOUDIN-RELATED"/>
    <property type="match status" value="1"/>
</dbReference>
<sequence length="132" mass="14618">MKVSTTLSLLAVVLAVYISEVKGLDCIVCSTSRSNSDCDNGEISFDKKYKQSCPSGYKCSKSTAWYNDERNTSVVRRCMKGYDVGCAVRESYLGYKEEFCVCDEDECNASSSLSISMFALMTSSLLAVWKLL</sequence>
<organism evidence="3 4">
    <name type="scientific">Bugula neritina</name>
    <name type="common">Brown bryozoan</name>
    <name type="synonym">Sertularia neritina</name>
    <dbReference type="NCBI Taxonomy" id="10212"/>
    <lineage>
        <taxon>Eukaryota</taxon>
        <taxon>Metazoa</taxon>
        <taxon>Spiralia</taxon>
        <taxon>Lophotrochozoa</taxon>
        <taxon>Bryozoa</taxon>
        <taxon>Gymnolaemata</taxon>
        <taxon>Cheilostomatida</taxon>
        <taxon>Flustrina</taxon>
        <taxon>Buguloidea</taxon>
        <taxon>Bugulidae</taxon>
        <taxon>Bugula</taxon>
    </lineage>
</organism>
<feature type="chain" id="PRO_5029876810" description="Protein quiver" evidence="2">
    <location>
        <begin position="24"/>
        <end position="132"/>
    </location>
</feature>
<evidence type="ECO:0000256" key="2">
    <source>
        <dbReference type="SAM" id="SignalP"/>
    </source>
</evidence>
<dbReference type="InterPro" id="IPR050975">
    <property type="entry name" value="Sleep_regulator"/>
</dbReference>
<proteinExistence type="predicted"/>
<feature type="signal peptide" evidence="2">
    <location>
        <begin position="1"/>
        <end position="23"/>
    </location>
</feature>